<evidence type="ECO:0000313" key="1">
    <source>
        <dbReference type="EMBL" id="KAJ8058442.1"/>
    </source>
</evidence>
<evidence type="ECO:0000313" key="2">
    <source>
        <dbReference type="Proteomes" id="UP001152300"/>
    </source>
</evidence>
<dbReference type="Proteomes" id="UP001152300">
    <property type="component" value="Unassembled WGS sequence"/>
</dbReference>
<protein>
    <submittedName>
        <fullName evidence="1">Uncharacterized protein</fullName>
    </submittedName>
</protein>
<dbReference type="EMBL" id="JAPEIS010000016">
    <property type="protein sequence ID" value="KAJ8058442.1"/>
    <property type="molecule type" value="Genomic_DNA"/>
</dbReference>
<sequence>MSSYLVGSFDGLRGPVPICKWIKPCDRSETDEELQSIWSCIPAKDLMTERNLLESPSGKTVFVLKLNSHDASYIKSKIPQEPFEFGIKLIEIWTGKIIGVQDVMQELKVIVEEIEVPRAPLEGMPMLSYPKSLQECIKESQQKFNKVIWGRKRKLTTIKPGGDLERWKKIRTNADKMALDEIEADDGECDKEQLRGMMEMIKGLKLKRAKKEKERIRQGTWVRKYRCESCFVTIGSEGICERCEESERERKRELPCMLCFVLIAGGGICQECRNKICEDWVGKIV</sequence>
<reference evidence="1" key="1">
    <citation type="submission" date="2022-11" db="EMBL/GenBank/DDBJ databases">
        <title>Genome Resource of Sclerotinia nivalis Strain SnTB1, a Plant Pathogen Isolated from American Ginseng.</title>
        <authorList>
            <person name="Fan S."/>
        </authorList>
    </citation>
    <scope>NUCLEOTIDE SEQUENCE</scope>
    <source>
        <strain evidence="1">SnTB1</strain>
    </source>
</reference>
<organism evidence="1 2">
    <name type="scientific">Sclerotinia nivalis</name>
    <dbReference type="NCBI Taxonomy" id="352851"/>
    <lineage>
        <taxon>Eukaryota</taxon>
        <taxon>Fungi</taxon>
        <taxon>Dikarya</taxon>
        <taxon>Ascomycota</taxon>
        <taxon>Pezizomycotina</taxon>
        <taxon>Leotiomycetes</taxon>
        <taxon>Helotiales</taxon>
        <taxon>Sclerotiniaceae</taxon>
        <taxon>Sclerotinia</taxon>
    </lineage>
</organism>
<name>A0A9X0DEB3_9HELO</name>
<accession>A0A9X0DEB3</accession>
<dbReference type="OrthoDB" id="10538661at2759"/>
<gene>
    <name evidence="1" type="ORF">OCU04_012631</name>
</gene>
<keyword evidence="2" id="KW-1185">Reference proteome</keyword>
<proteinExistence type="predicted"/>
<comment type="caution">
    <text evidence="1">The sequence shown here is derived from an EMBL/GenBank/DDBJ whole genome shotgun (WGS) entry which is preliminary data.</text>
</comment>
<dbReference type="AlphaFoldDB" id="A0A9X0DEB3"/>